<evidence type="ECO:0000256" key="8">
    <source>
        <dbReference type="ARBA" id="ARBA00048679"/>
    </source>
</evidence>
<dbReference type="PROSITE" id="PS50011">
    <property type="entry name" value="PROTEIN_KINASE_DOM"/>
    <property type="match status" value="1"/>
</dbReference>
<dbReference type="FunFam" id="1.10.510.10:FF:000595">
    <property type="entry name" value="Protein kinase, putative (AFU_orthologue AFUA_5G11840)"/>
    <property type="match status" value="1"/>
</dbReference>
<dbReference type="SUPFAM" id="SSF56112">
    <property type="entry name" value="Protein kinase-like (PK-like)"/>
    <property type="match status" value="1"/>
</dbReference>
<evidence type="ECO:0000256" key="9">
    <source>
        <dbReference type="PROSITE-ProRule" id="PRU10141"/>
    </source>
</evidence>
<comment type="catalytic activity">
    <reaction evidence="7">
        <text>L-threonyl-[protein] + ATP = O-phospho-L-threonyl-[protein] + ADP + H(+)</text>
        <dbReference type="Rhea" id="RHEA:46608"/>
        <dbReference type="Rhea" id="RHEA-COMP:11060"/>
        <dbReference type="Rhea" id="RHEA-COMP:11605"/>
        <dbReference type="ChEBI" id="CHEBI:15378"/>
        <dbReference type="ChEBI" id="CHEBI:30013"/>
        <dbReference type="ChEBI" id="CHEBI:30616"/>
        <dbReference type="ChEBI" id="CHEBI:61977"/>
        <dbReference type="ChEBI" id="CHEBI:456216"/>
        <dbReference type="EC" id="2.7.11.1"/>
    </reaction>
</comment>
<evidence type="ECO:0000313" key="13">
    <source>
        <dbReference type="Proteomes" id="UP000253472"/>
    </source>
</evidence>
<accession>A0A367XQB6</accession>
<evidence type="ECO:0000313" key="12">
    <source>
        <dbReference type="EMBL" id="RCK55807.1"/>
    </source>
</evidence>
<feature type="region of interest" description="Disordered" evidence="10">
    <location>
        <begin position="399"/>
        <end position="463"/>
    </location>
</feature>
<keyword evidence="6 9" id="KW-0067">ATP-binding</keyword>
<keyword evidence="13" id="KW-1185">Reference proteome</keyword>
<dbReference type="GO" id="GO:0030447">
    <property type="term" value="P:filamentous growth"/>
    <property type="evidence" value="ECO:0007669"/>
    <property type="project" value="UniProtKB-ARBA"/>
</dbReference>
<comment type="catalytic activity">
    <reaction evidence="8">
        <text>L-seryl-[protein] + ATP = O-phospho-L-seryl-[protein] + ADP + H(+)</text>
        <dbReference type="Rhea" id="RHEA:17989"/>
        <dbReference type="Rhea" id="RHEA-COMP:9863"/>
        <dbReference type="Rhea" id="RHEA-COMP:11604"/>
        <dbReference type="ChEBI" id="CHEBI:15378"/>
        <dbReference type="ChEBI" id="CHEBI:29999"/>
        <dbReference type="ChEBI" id="CHEBI:30616"/>
        <dbReference type="ChEBI" id="CHEBI:83421"/>
        <dbReference type="ChEBI" id="CHEBI:456216"/>
        <dbReference type="EC" id="2.7.11.1"/>
    </reaction>
</comment>
<feature type="domain" description="Protein kinase" evidence="11">
    <location>
        <begin position="494"/>
        <end position="831"/>
    </location>
</feature>
<dbReference type="Pfam" id="PF00069">
    <property type="entry name" value="Pkinase"/>
    <property type="match status" value="1"/>
</dbReference>
<comment type="caution">
    <text evidence="12">The sequence shown here is derived from an EMBL/GenBank/DDBJ whole genome shotgun (WGS) entry which is preliminary data.</text>
</comment>
<dbReference type="EC" id="2.7.11.1" evidence="1"/>
<feature type="binding site" evidence="9">
    <location>
        <position position="523"/>
    </location>
    <ligand>
        <name>ATP</name>
        <dbReference type="ChEBI" id="CHEBI:30616"/>
    </ligand>
</feature>
<evidence type="ECO:0000256" key="4">
    <source>
        <dbReference type="ARBA" id="ARBA00022741"/>
    </source>
</evidence>
<proteinExistence type="predicted"/>
<dbReference type="InterPro" id="IPR008271">
    <property type="entry name" value="Ser/Thr_kinase_AS"/>
</dbReference>
<dbReference type="AlphaFoldDB" id="A0A367XQB6"/>
<dbReference type="InterPro" id="IPR000719">
    <property type="entry name" value="Prot_kinase_dom"/>
</dbReference>
<dbReference type="GO" id="GO:0005524">
    <property type="term" value="F:ATP binding"/>
    <property type="evidence" value="ECO:0007669"/>
    <property type="project" value="UniProtKB-UniRule"/>
</dbReference>
<dbReference type="InterPro" id="IPR011009">
    <property type="entry name" value="Kinase-like_dom_sf"/>
</dbReference>
<keyword evidence="4 9" id="KW-0547">Nucleotide-binding</keyword>
<dbReference type="InterPro" id="IPR017441">
    <property type="entry name" value="Protein_kinase_ATP_BS"/>
</dbReference>
<feature type="region of interest" description="Disordered" evidence="10">
    <location>
        <begin position="1"/>
        <end position="152"/>
    </location>
</feature>
<dbReference type="Gene3D" id="1.10.510.10">
    <property type="entry name" value="Transferase(Phosphotransferase) domain 1"/>
    <property type="match status" value="1"/>
</dbReference>
<feature type="compositionally biased region" description="Low complexity" evidence="10">
    <location>
        <begin position="53"/>
        <end position="67"/>
    </location>
</feature>
<dbReference type="SMART" id="SM00220">
    <property type="entry name" value="S_TKc"/>
    <property type="match status" value="1"/>
</dbReference>
<feature type="region of interest" description="Disordered" evidence="10">
    <location>
        <begin position="755"/>
        <end position="794"/>
    </location>
</feature>
<dbReference type="Gene3D" id="3.30.200.20">
    <property type="entry name" value="Phosphorylase Kinase, domain 1"/>
    <property type="match status" value="1"/>
</dbReference>
<dbReference type="PROSITE" id="PS00107">
    <property type="entry name" value="PROTEIN_KINASE_ATP"/>
    <property type="match status" value="1"/>
</dbReference>
<organism evidence="12 13">
    <name type="scientific">Candida viswanathii</name>
    <dbReference type="NCBI Taxonomy" id="5486"/>
    <lineage>
        <taxon>Eukaryota</taxon>
        <taxon>Fungi</taxon>
        <taxon>Dikarya</taxon>
        <taxon>Ascomycota</taxon>
        <taxon>Saccharomycotina</taxon>
        <taxon>Pichiomycetes</taxon>
        <taxon>Debaryomycetaceae</taxon>
        <taxon>Candida/Lodderomyces clade</taxon>
        <taxon>Candida</taxon>
    </lineage>
</organism>
<sequence length="878" mass="94509">MSLTMSTDTKQQHQQPVSSLTKLLHESSASNSALTTPATLSKNPSEVSLNGATSSENSNSTPITNTNIAAGNPTPGIVIDSTKPKPPPLDTSSNGSGPHVVHGFDPASASASASATSPSPNTKAFPSTGSSFTPTSPFTRQASNSFSSNQAFQNPGRANIIASPRNIRNNSVSHSSFFLGGESLSTSIPYSAPGGRGSSNSHANNTNGTSTSSNGSHIPLQREGSFSSLNTNDSNASTSTSHIPNLPNGQPINSIHIQSPQVNASSIDSRFVVSKQRVAQAHAQAQAAQLSSSQRSGSQTGLSFLFSSKSKPAVRRDSSTDLGAFYNNSYQDRDPVLTGSSPNSISSAESNLSFSANGSVPTRHNSMANLKRFFKKSTPTSQSQPVQVLNLSSSLRSAGSSSHINAMNIPGNKTSANGFNSPSSFSATNSNTSYSQSPGSLNNNSHVQGAPPQQPPSISRTSTLQNKINYQERRQSVLGIVNGSQQLPFSRRYSKIGEDLGAGAGGSVKLLTRVSDHQTFAVKEFRAKYQNETKRDYAKKITGEYCIGSTLKHPNIIETVEICYENERIYQVMEYCDYDLFAIVMSNKMSREEINCCFKQILAGVHYLHSMGLAHRDLKLDNCVIDKRGIVKIIDFGSAVVFSYPFTKTLIEAQGIVGSDPYLAPEVCVFNKYDPRPVDVWSAAIIYCCMMLKKFPWKVPKLSDSSFKLFATRGEFIPISEMLKKTPNDMEKSNSNGSGSGLSNLQDISEALEDEITSTPKPASSESTEKETKASDTTSTSNGKDHTSSETGANRLLLALPEDCRKVIGRMVELAPACRITIDEVFNDPWLKSVSMCTVEETYQGSGIYEVMKCEDHEHTQVDQSKAHIAAFEKNKKK</sequence>
<dbReference type="STRING" id="5486.A0A367XQB6"/>
<name>A0A367XQB6_9ASCO</name>
<evidence type="ECO:0000256" key="2">
    <source>
        <dbReference type="ARBA" id="ARBA00022527"/>
    </source>
</evidence>
<dbReference type="PROSITE" id="PS00108">
    <property type="entry name" value="PROTEIN_KINASE_ST"/>
    <property type="match status" value="1"/>
</dbReference>
<reference evidence="12 13" key="1">
    <citation type="submission" date="2018-06" db="EMBL/GenBank/DDBJ databases">
        <title>Whole genome sequencing of Candida tropicalis (genome annotated by CSBL at Korea University).</title>
        <authorList>
            <person name="Ahn J."/>
        </authorList>
    </citation>
    <scope>NUCLEOTIDE SEQUENCE [LARGE SCALE GENOMIC DNA]</scope>
    <source>
        <strain evidence="12 13">ATCC 20962</strain>
    </source>
</reference>
<keyword evidence="3" id="KW-0808">Transferase</keyword>
<feature type="compositionally biased region" description="Polar residues" evidence="10">
    <location>
        <begin position="411"/>
        <end position="447"/>
    </location>
</feature>
<feature type="compositionally biased region" description="Low complexity" evidence="10">
    <location>
        <begin position="106"/>
        <end position="152"/>
    </location>
</feature>
<evidence type="ECO:0000256" key="3">
    <source>
        <dbReference type="ARBA" id="ARBA00022679"/>
    </source>
</evidence>
<dbReference type="GO" id="GO:0005829">
    <property type="term" value="C:cytosol"/>
    <property type="evidence" value="ECO:0007669"/>
    <property type="project" value="TreeGrafter"/>
</dbReference>
<gene>
    <name evidence="12" type="primary">NPR1_0</name>
    <name evidence="12" type="ORF">Cantr_05521</name>
</gene>
<evidence type="ECO:0000256" key="7">
    <source>
        <dbReference type="ARBA" id="ARBA00047899"/>
    </source>
</evidence>
<feature type="compositionally biased region" description="Low complexity" evidence="10">
    <location>
        <begin position="198"/>
        <end position="216"/>
    </location>
</feature>
<evidence type="ECO:0000256" key="1">
    <source>
        <dbReference type="ARBA" id="ARBA00012513"/>
    </source>
</evidence>
<evidence type="ECO:0000256" key="5">
    <source>
        <dbReference type="ARBA" id="ARBA00022777"/>
    </source>
</evidence>
<protein>
    <recommendedName>
        <fullName evidence="1">non-specific serine/threonine protein kinase</fullName>
        <ecNumber evidence="1">2.7.11.1</ecNumber>
    </recommendedName>
</protein>
<dbReference type="PANTHER" id="PTHR24343">
    <property type="entry name" value="SERINE/THREONINE KINASE"/>
    <property type="match status" value="1"/>
</dbReference>
<keyword evidence="5" id="KW-0418">Kinase</keyword>
<feature type="compositionally biased region" description="Low complexity" evidence="10">
    <location>
        <begin position="227"/>
        <end position="241"/>
    </location>
</feature>
<dbReference type="EMBL" id="QLNQ01000029">
    <property type="protein sequence ID" value="RCK55807.1"/>
    <property type="molecule type" value="Genomic_DNA"/>
</dbReference>
<feature type="region of interest" description="Disordered" evidence="10">
    <location>
        <begin position="189"/>
        <end position="255"/>
    </location>
</feature>
<keyword evidence="2" id="KW-0723">Serine/threonine-protein kinase</keyword>
<evidence type="ECO:0000259" key="11">
    <source>
        <dbReference type="PROSITE" id="PS50011"/>
    </source>
</evidence>
<feature type="compositionally biased region" description="Low complexity" evidence="10">
    <location>
        <begin position="340"/>
        <end position="357"/>
    </location>
</feature>
<feature type="region of interest" description="Disordered" evidence="10">
    <location>
        <begin position="309"/>
        <end position="363"/>
    </location>
</feature>
<dbReference type="GO" id="GO:0004674">
    <property type="term" value="F:protein serine/threonine kinase activity"/>
    <property type="evidence" value="ECO:0007669"/>
    <property type="project" value="UniProtKB-KW"/>
</dbReference>
<feature type="compositionally biased region" description="Polar residues" evidence="10">
    <location>
        <begin position="1"/>
        <end position="52"/>
    </location>
</feature>
<dbReference type="Proteomes" id="UP000253472">
    <property type="component" value="Unassembled WGS sequence"/>
</dbReference>
<dbReference type="PANTHER" id="PTHR24343:SF113">
    <property type="entry name" value="NITROGEN PERMEASE REACTIVATOR PROTEIN-RELATED"/>
    <property type="match status" value="1"/>
</dbReference>
<dbReference type="OrthoDB" id="6513151at2759"/>
<evidence type="ECO:0000256" key="6">
    <source>
        <dbReference type="ARBA" id="ARBA00022840"/>
    </source>
</evidence>
<evidence type="ECO:0000256" key="10">
    <source>
        <dbReference type="SAM" id="MobiDB-lite"/>
    </source>
</evidence>